<dbReference type="EMBL" id="CM046393">
    <property type="protein sequence ID" value="KAI8552265.1"/>
    <property type="molecule type" value="Genomic_DNA"/>
</dbReference>
<accession>A0ACC0NGE6</accession>
<comment type="caution">
    <text evidence="1">The sequence shown here is derived from an EMBL/GenBank/DDBJ whole genome shotgun (WGS) entry which is preliminary data.</text>
</comment>
<evidence type="ECO:0000313" key="2">
    <source>
        <dbReference type="Proteomes" id="UP001062846"/>
    </source>
</evidence>
<sequence length="73" mass="7939">MVFTAYTEVNKGCCGTGVSEIGTQCNSTTSLCSDANKYVFWDAGMQPTQLRRQMKSFSKAILQPLMTSLGASF</sequence>
<gene>
    <name evidence="1" type="ORF">RHMOL_Rhmol06G0253500</name>
</gene>
<reference evidence="1" key="1">
    <citation type="submission" date="2022-02" db="EMBL/GenBank/DDBJ databases">
        <title>Plant Genome Project.</title>
        <authorList>
            <person name="Zhang R.-G."/>
        </authorList>
    </citation>
    <scope>NUCLEOTIDE SEQUENCE</scope>
    <source>
        <strain evidence="1">AT1</strain>
    </source>
</reference>
<name>A0ACC0NGE6_RHOML</name>
<proteinExistence type="predicted"/>
<protein>
    <submittedName>
        <fullName evidence="1">Uncharacterized protein</fullName>
    </submittedName>
</protein>
<keyword evidence="2" id="KW-1185">Reference proteome</keyword>
<organism evidence="1 2">
    <name type="scientific">Rhododendron molle</name>
    <name type="common">Chinese azalea</name>
    <name type="synonym">Azalea mollis</name>
    <dbReference type="NCBI Taxonomy" id="49168"/>
    <lineage>
        <taxon>Eukaryota</taxon>
        <taxon>Viridiplantae</taxon>
        <taxon>Streptophyta</taxon>
        <taxon>Embryophyta</taxon>
        <taxon>Tracheophyta</taxon>
        <taxon>Spermatophyta</taxon>
        <taxon>Magnoliopsida</taxon>
        <taxon>eudicotyledons</taxon>
        <taxon>Gunneridae</taxon>
        <taxon>Pentapetalae</taxon>
        <taxon>asterids</taxon>
        <taxon>Ericales</taxon>
        <taxon>Ericaceae</taxon>
        <taxon>Ericoideae</taxon>
        <taxon>Rhodoreae</taxon>
        <taxon>Rhododendron</taxon>
    </lineage>
</organism>
<evidence type="ECO:0000313" key="1">
    <source>
        <dbReference type="EMBL" id="KAI8552265.1"/>
    </source>
</evidence>
<dbReference type="Proteomes" id="UP001062846">
    <property type="component" value="Chromosome 6"/>
</dbReference>